<accession>A0A0L8VCJ5</accession>
<evidence type="ECO:0000313" key="1">
    <source>
        <dbReference type="EMBL" id="KOH45917.1"/>
    </source>
</evidence>
<protein>
    <submittedName>
        <fullName evidence="1">Uncharacterized protein</fullName>
    </submittedName>
</protein>
<dbReference type="EMBL" id="LGIA01000060">
    <property type="protein sequence ID" value="KOH45917.1"/>
    <property type="molecule type" value="Genomic_DNA"/>
</dbReference>
<comment type="caution">
    <text evidence="1">The sequence shown here is derived from an EMBL/GenBank/DDBJ whole genome shotgun (WGS) entry which is preliminary data.</text>
</comment>
<dbReference type="AlphaFoldDB" id="A0A0L8VCJ5"/>
<gene>
    <name evidence="1" type="ORF">NC99_12410</name>
</gene>
<evidence type="ECO:0000313" key="2">
    <source>
        <dbReference type="Proteomes" id="UP000036958"/>
    </source>
</evidence>
<organism evidence="1 2">
    <name type="scientific">Sunxiuqinia dokdonensis</name>
    <dbReference type="NCBI Taxonomy" id="1409788"/>
    <lineage>
        <taxon>Bacteria</taxon>
        <taxon>Pseudomonadati</taxon>
        <taxon>Bacteroidota</taxon>
        <taxon>Bacteroidia</taxon>
        <taxon>Marinilabiliales</taxon>
        <taxon>Prolixibacteraceae</taxon>
        <taxon>Sunxiuqinia</taxon>
    </lineage>
</organism>
<reference evidence="2" key="1">
    <citation type="submission" date="2015-07" db="EMBL/GenBank/DDBJ databases">
        <title>Genome sequencing of Sunxiuqinia dokdonensis strain SK.</title>
        <authorList>
            <person name="Ahn S."/>
            <person name="Kim B.-C."/>
        </authorList>
    </citation>
    <scope>NUCLEOTIDE SEQUENCE [LARGE SCALE GENOMIC DNA]</scope>
    <source>
        <strain evidence="2">SK</strain>
    </source>
</reference>
<dbReference type="STRING" id="1409788.NC99_12410"/>
<dbReference type="Proteomes" id="UP000036958">
    <property type="component" value="Unassembled WGS sequence"/>
</dbReference>
<sequence length="43" mass="5536">MYALPLQNTFYNFLKRDFYLFMIFFYYFCRSKLKSEELRFKVL</sequence>
<proteinExistence type="predicted"/>
<keyword evidence="2" id="KW-1185">Reference proteome</keyword>
<name>A0A0L8VCJ5_9BACT</name>